<evidence type="ECO:0000313" key="3">
    <source>
        <dbReference type="EMBL" id="EXI90428.1"/>
    </source>
</evidence>
<organism evidence="3 4">
    <name type="scientific">Accumulibacter regalis</name>
    <dbReference type="NCBI Taxonomy" id="522306"/>
    <lineage>
        <taxon>Bacteria</taxon>
        <taxon>Pseudomonadati</taxon>
        <taxon>Pseudomonadota</taxon>
        <taxon>Betaproteobacteria</taxon>
        <taxon>Candidatus Accumulibacter</taxon>
    </lineage>
</organism>
<evidence type="ECO:0000256" key="2">
    <source>
        <dbReference type="SAM" id="SignalP"/>
    </source>
</evidence>
<name>A0A011P630_ACCRE</name>
<dbReference type="PATRIC" id="fig|1454004.3.peg.809"/>
<accession>A0A011P630</accession>
<dbReference type="InterPro" id="IPR021455">
    <property type="entry name" value="DUF3106"/>
</dbReference>
<dbReference type="AlphaFoldDB" id="A0A011P630"/>
<evidence type="ECO:0000313" key="4">
    <source>
        <dbReference type="Proteomes" id="UP000022141"/>
    </source>
</evidence>
<feature type="signal peptide" evidence="2">
    <location>
        <begin position="1"/>
        <end position="21"/>
    </location>
</feature>
<sequence>MVEKLRVALILSSFVAVTGWADVLSPSAIATPAQPQWGELTVEQKTILAPLSYDWDGMDYARQKKWLGITRRFYNMTADEQRRVQVQMQDWGKLTPEQRRVARENFITANKLPVEKKQELRLKWQEYSSLPDEEKDRLKQQAAKRAAPTKPGLPGSSGTAGNLTSPPPSTTLLPLGSHHTPPAPVTTAAPASALENRD</sequence>
<feature type="region of interest" description="Disordered" evidence="1">
    <location>
        <begin position="131"/>
        <end position="198"/>
    </location>
</feature>
<dbReference type="eggNOG" id="ENOG5032YRY">
    <property type="taxonomic scope" value="Bacteria"/>
</dbReference>
<gene>
    <name evidence="3" type="ORF">AW11_00783</name>
</gene>
<proteinExistence type="predicted"/>
<reference evidence="3" key="1">
    <citation type="submission" date="2014-02" db="EMBL/GenBank/DDBJ databases">
        <title>Expanding our view of genomic diversity in Candidatus Accumulibacter clades.</title>
        <authorList>
            <person name="Skennerton C.T."/>
            <person name="Barr J.J."/>
            <person name="Slater F.R."/>
            <person name="Bond P.L."/>
            <person name="Tyson G.W."/>
        </authorList>
    </citation>
    <scope>NUCLEOTIDE SEQUENCE [LARGE SCALE GENOMIC DNA]</scope>
</reference>
<evidence type="ECO:0008006" key="5">
    <source>
        <dbReference type="Google" id="ProtNLM"/>
    </source>
</evidence>
<evidence type="ECO:0000256" key="1">
    <source>
        <dbReference type="SAM" id="MobiDB-lite"/>
    </source>
</evidence>
<keyword evidence="4" id="KW-1185">Reference proteome</keyword>
<comment type="caution">
    <text evidence="3">The sequence shown here is derived from an EMBL/GenBank/DDBJ whole genome shotgun (WGS) entry which is preliminary data.</text>
</comment>
<dbReference type="Proteomes" id="UP000022141">
    <property type="component" value="Unassembled WGS sequence"/>
</dbReference>
<keyword evidence="2" id="KW-0732">Signal</keyword>
<dbReference type="EMBL" id="JEMY01000006">
    <property type="protein sequence ID" value="EXI90428.1"/>
    <property type="molecule type" value="Genomic_DNA"/>
</dbReference>
<feature type="chain" id="PRO_5001461457" description="Transmembrane protein" evidence="2">
    <location>
        <begin position="22"/>
        <end position="198"/>
    </location>
</feature>
<protein>
    <recommendedName>
        <fullName evidence="5">Transmembrane protein</fullName>
    </recommendedName>
</protein>
<dbReference type="STRING" id="1454004.AW11_00783"/>
<dbReference type="Pfam" id="PF11304">
    <property type="entry name" value="DUF3106"/>
    <property type="match status" value="1"/>
</dbReference>